<dbReference type="GO" id="GO:0006047">
    <property type="term" value="P:UDP-N-acetylglucosamine metabolic process"/>
    <property type="evidence" value="ECO:0007669"/>
    <property type="project" value="InterPro"/>
</dbReference>
<dbReference type="InterPro" id="IPR049874">
    <property type="entry name" value="ROK_cs"/>
</dbReference>
<gene>
    <name evidence="3" type="primary">GNE</name>
</gene>
<dbReference type="Proteomes" id="UP000265140">
    <property type="component" value="Chromosome 25"/>
</dbReference>
<dbReference type="GO" id="GO:0004553">
    <property type="term" value="F:hydrolase activity, hydrolyzing O-glycosyl compounds"/>
    <property type="evidence" value="ECO:0007669"/>
    <property type="project" value="InterPro"/>
</dbReference>
<dbReference type="SUPFAM" id="SSF53756">
    <property type="entry name" value="UDP-Glycosyltransferase/glycogen phosphorylase"/>
    <property type="match status" value="1"/>
</dbReference>
<dbReference type="InterPro" id="IPR020004">
    <property type="entry name" value="UDP-GlcNAc_Epase"/>
</dbReference>
<feature type="binding site" evidence="1">
    <location>
        <position position="525"/>
    </location>
    <ligand>
        <name>Zn(2+)</name>
        <dbReference type="ChEBI" id="CHEBI:29105"/>
        <note>structural</note>
    </ligand>
</feature>
<dbReference type="Pfam" id="PF02350">
    <property type="entry name" value="Epimerase_2"/>
    <property type="match status" value="1"/>
</dbReference>
<dbReference type="Pfam" id="PF00480">
    <property type="entry name" value="ROK"/>
    <property type="match status" value="1"/>
</dbReference>
<dbReference type="PANTHER" id="PTHR18964">
    <property type="entry name" value="ROK (REPRESSOR, ORF, KINASE) FAMILY"/>
    <property type="match status" value="1"/>
</dbReference>
<dbReference type="NCBIfam" id="TIGR03568">
    <property type="entry name" value="NeuC_NnaA"/>
    <property type="match status" value="1"/>
</dbReference>
<dbReference type="InterPro" id="IPR003331">
    <property type="entry name" value="UDP_GlcNAc_Epimerase_2_dom"/>
</dbReference>
<sequence>MQRTREKPEKMPENNKARKKLRVCVATCNRADYSKLAPIMFGIKAQPDEFELEVVVLGSHLIDDYGNTFRMIEQDDFDIGSKLHTIVRGEDEAAMVESVGLALVKLPDVLHRLRPDVLVVHGDRFDALALATAAALMNIRILHLEGGEVSGTIDDSIRHAISKLAHYHACCTRSAEQHLIAMCEDHARILLAGCPSYDKLLAAHYRDDYMDIIKNWLGDHVKEHDYIVALQHPVTTDIKNSIKIYELMLDALISFNKRTLILFPNIDAGSKEMVRVMRKKGVEQHPNFRAVKHVPFEQFIQLVCHAGAMIGNSSCGVREAGAFGTPVINLGSRQTGRETGENVLHVRDADTQNKIYHALELQFGKRYPCSKIYGDGNAVPRILKFLQTIDLDEPLQKTFCFPPVKEWDISQDIDHILETQSALAVDLGGTNLRVAIVSMTGKIVKKYTQANPKTFEERIALILKMCKEALSDAVCLNCRILGVGIGGGIIQHNELVHGSTFCAAELGHIMVSLDGPECMCGSRGCIEAYASGMALQREAKRLHDEDVLKVDGITDMKNNEPVSAVHLINAARLGNSKADAVLQTAGMALGVGIVNILHMVNPSLVILSGVLASHYQSPVQQVIEQRALPSARSIRVLTSDLEEPALMGAASMVLDYTTRRLY</sequence>
<feature type="binding site" evidence="1">
    <location>
        <position position="508"/>
    </location>
    <ligand>
        <name>Zn(2+)</name>
        <dbReference type="ChEBI" id="CHEBI:29105"/>
        <note>structural</note>
    </ligand>
</feature>
<keyword evidence="4" id="KW-1185">Reference proteome</keyword>
<dbReference type="FunFam" id="3.40.50.2000:FF:000015">
    <property type="entry name" value="Bifunctional UDP-N-acetylglucosamine 2-epimerase/N-acetylmannosamine kinase"/>
    <property type="match status" value="1"/>
</dbReference>
<dbReference type="FunFam" id="3.40.50.2000:FF:000013">
    <property type="entry name" value="Bifunctional UDP-N-acetylglucosamine 2-epimerase/N-acetylmannosamine kinase"/>
    <property type="match status" value="1"/>
</dbReference>
<dbReference type="InterPro" id="IPR043129">
    <property type="entry name" value="ATPase_NBD"/>
</dbReference>
<reference evidence="3" key="2">
    <citation type="submission" date="2025-08" db="UniProtKB">
        <authorList>
            <consortium name="Ensembl"/>
        </authorList>
    </citation>
    <scope>IDENTIFICATION</scope>
</reference>
<feature type="binding site" evidence="1">
    <location>
        <position position="520"/>
    </location>
    <ligand>
        <name>Zn(2+)</name>
        <dbReference type="ChEBI" id="CHEBI:29105"/>
        <note>structural</note>
    </ligand>
</feature>
<evidence type="ECO:0000259" key="2">
    <source>
        <dbReference type="Pfam" id="PF02350"/>
    </source>
</evidence>
<reference evidence="3" key="3">
    <citation type="submission" date="2025-09" db="UniProtKB">
        <authorList>
            <consortium name="Ensembl"/>
        </authorList>
    </citation>
    <scope>IDENTIFICATION</scope>
</reference>
<dbReference type="Gene3D" id="3.30.420.40">
    <property type="match status" value="1"/>
</dbReference>
<accession>A0AAY5JVK6</accession>
<dbReference type="GO" id="GO:0008761">
    <property type="term" value="F:UDP-N-acetylglucosamine 2-epimerase activity"/>
    <property type="evidence" value="ECO:0007669"/>
    <property type="project" value="TreeGrafter"/>
</dbReference>
<dbReference type="SUPFAM" id="SSF53067">
    <property type="entry name" value="Actin-like ATPase domain"/>
    <property type="match status" value="2"/>
</dbReference>
<dbReference type="InterPro" id="IPR000600">
    <property type="entry name" value="ROK"/>
</dbReference>
<reference evidence="3 4" key="1">
    <citation type="submission" date="2020-02" db="EMBL/GenBank/DDBJ databases">
        <title>Esox lucius (northern pike) genome, fEsoLuc1, primary haplotype.</title>
        <authorList>
            <person name="Myers G."/>
            <person name="Karagic N."/>
            <person name="Meyer A."/>
            <person name="Pippel M."/>
            <person name="Reichard M."/>
            <person name="Winkler S."/>
            <person name="Tracey A."/>
            <person name="Sims Y."/>
            <person name="Howe K."/>
            <person name="Rhie A."/>
            <person name="Formenti G."/>
            <person name="Durbin R."/>
            <person name="Fedrigo O."/>
            <person name="Jarvis E.D."/>
        </authorList>
    </citation>
    <scope>NUCLEOTIDE SEQUENCE [LARGE SCALE GENOMIC DNA]</scope>
</reference>
<name>A0AAY5JVK6_ESOLU</name>
<dbReference type="PROSITE" id="PS01125">
    <property type="entry name" value="ROK"/>
    <property type="match status" value="1"/>
</dbReference>
<dbReference type="GO" id="GO:0009384">
    <property type="term" value="F:N-acylmannosamine kinase activity"/>
    <property type="evidence" value="ECO:0007669"/>
    <property type="project" value="TreeGrafter"/>
</dbReference>
<organism evidence="3 4">
    <name type="scientific">Esox lucius</name>
    <name type="common">Northern pike</name>
    <dbReference type="NCBI Taxonomy" id="8010"/>
    <lineage>
        <taxon>Eukaryota</taxon>
        <taxon>Metazoa</taxon>
        <taxon>Chordata</taxon>
        <taxon>Craniata</taxon>
        <taxon>Vertebrata</taxon>
        <taxon>Euteleostomi</taxon>
        <taxon>Actinopterygii</taxon>
        <taxon>Neopterygii</taxon>
        <taxon>Teleostei</taxon>
        <taxon>Protacanthopterygii</taxon>
        <taxon>Esociformes</taxon>
        <taxon>Esocidae</taxon>
        <taxon>Esox</taxon>
    </lineage>
</organism>
<dbReference type="CDD" id="cd03786">
    <property type="entry name" value="GTB_UDP-GlcNAc_2-Epimerase"/>
    <property type="match status" value="1"/>
</dbReference>
<feature type="domain" description="UDP-N-acetylglucosamine 2-epimerase" evidence="2">
    <location>
        <begin position="48"/>
        <end position="386"/>
    </location>
</feature>
<dbReference type="AlphaFoldDB" id="A0AAY5JVK6"/>
<evidence type="ECO:0000256" key="1">
    <source>
        <dbReference type="PIRSR" id="PIRSR620004-3"/>
    </source>
</evidence>
<proteinExistence type="predicted"/>
<dbReference type="Ensembl" id="ENSELUT00000101273.1">
    <property type="protein sequence ID" value="ENSELUP00000080369.1"/>
    <property type="gene ID" value="ENSELUG00000019842.3"/>
</dbReference>
<dbReference type="GeneTree" id="ENSGT00390000017246"/>
<evidence type="ECO:0000313" key="4">
    <source>
        <dbReference type="Proteomes" id="UP000265140"/>
    </source>
</evidence>
<dbReference type="Gene3D" id="3.40.50.2000">
    <property type="entry name" value="Glycogen Phosphorylase B"/>
    <property type="match status" value="2"/>
</dbReference>
<evidence type="ECO:0000313" key="3">
    <source>
        <dbReference type="Ensembl" id="ENSELUP00000080369.1"/>
    </source>
</evidence>
<feature type="binding site" evidence="1">
    <location>
        <position position="518"/>
    </location>
    <ligand>
        <name>Zn(2+)</name>
        <dbReference type="ChEBI" id="CHEBI:29105"/>
        <note>structural</note>
    </ligand>
</feature>
<protein>
    <recommendedName>
        <fullName evidence="2">UDP-N-acetylglucosamine 2-epimerase domain-containing protein</fullName>
    </recommendedName>
</protein>
<dbReference type="PANTHER" id="PTHR18964:SF149">
    <property type="entry name" value="BIFUNCTIONAL UDP-N-ACETYLGLUCOSAMINE 2-EPIMERASE_N-ACETYLMANNOSAMINE KINASE"/>
    <property type="match status" value="1"/>
</dbReference>